<dbReference type="CDD" id="cd07023">
    <property type="entry name" value="S49_Sppa_N_C"/>
    <property type="match status" value="1"/>
</dbReference>
<dbReference type="GO" id="GO:0006508">
    <property type="term" value="P:proteolysis"/>
    <property type="evidence" value="ECO:0007669"/>
    <property type="project" value="UniProtKB-KW"/>
</dbReference>
<comment type="caution">
    <text evidence="7">The sequence shown here is derived from an EMBL/GenBank/DDBJ whole genome shotgun (WGS) entry which is preliminary data.</text>
</comment>
<dbReference type="Pfam" id="PF01343">
    <property type="entry name" value="Peptidase_S49"/>
    <property type="match status" value="1"/>
</dbReference>
<reference evidence="7 8" key="1">
    <citation type="submission" date="2015-03" db="EMBL/GenBank/DDBJ databases">
        <title>Draft Genome Sequence of Burkholderia andropogonis type strain ICMP2807, isolated from Sorghum bicolor.</title>
        <authorList>
            <person name="Lopes-Santos L."/>
            <person name="Castro D.B."/>
            <person name="Ottoboni L.M."/>
            <person name="Park D."/>
            <person name="Weirc B.S."/>
            <person name="Destefano S.A."/>
        </authorList>
    </citation>
    <scope>NUCLEOTIDE SEQUENCE [LARGE SCALE GENOMIC DNA]</scope>
    <source>
        <strain evidence="7 8">ICMP2807</strain>
    </source>
</reference>
<name>A0A0F5K234_9BURK</name>
<dbReference type="Gene3D" id="6.20.330.10">
    <property type="match status" value="1"/>
</dbReference>
<dbReference type="EMBL" id="LAQU01000006">
    <property type="protein sequence ID" value="KKB64143.1"/>
    <property type="molecule type" value="Genomic_DNA"/>
</dbReference>
<keyword evidence="8" id="KW-1185">Reference proteome</keyword>
<evidence type="ECO:0000256" key="3">
    <source>
        <dbReference type="ARBA" id="ARBA00022801"/>
    </source>
</evidence>
<gene>
    <name evidence="7" type="ORF">WM40_08560</name>
</gene>
<dbReference type="GO" id="GO:0008236">
    <property type="term" value="F:serine-type peptidase activity"/>
    <property type="evidence" value="ECO:0007669"/>
    <property type="project" value="UniProtKB-KW"/>
</dbReference>
<dbReference type="Gene3D" id="3.90.226.10">
    <property type="entry name" value="2-enoyl-CoA Hydratase, Chain A, domain 1"/>
    <property type="match status" value="1"/>
</dbReference>
<feature type="domain" description="Peptidase S49" evidence="6">
    <location>
        <begin position="116"/>
        <end position="256"/>
    </location>
</feature>
<keyword evidence="2" id="KW-0645">Protease</keyword>
<dbReference type="InterPro" id="IPR029045">
    <property type="entry name" value="ClpP/crotonase-like_dom_sf"/>
</dbReference>
<evidence type="ECO:0000259" key="6">
    <source>
        <dbReference type="Pfam" id="PF01343"/>
    </source>
</evidence>
<keyword evidence="4" id="KW-0720">Serine protease</keyword>
<feature type="transmembrane region" description="Helical" evidence="5">
    <location>
        <begin position="15"/>
        <end position="33"/>
    </location>
</feature>
<sequence>MAAIREQRAARRWRIFFRFLWLAIVLGVIVGVVRLRGPGKPVVDADAKFTAVVTLSGVIAANTQASSDNINASLNAAFKNPSTAGIVLKINSPGGSPVEAGIIYRNLQRMRKDHPTIPVYAVIGDVGASGAYYVAAAADKIYVDPASIVGSIGVIMEGFGFPGLLEKLGVERRVQTAGVNKAIGDPFSPQTDDQKQRLQVLLDSIHQQFIAAVKNGRGNRLHETPDMFSGAFWNGEQAVQMGLADATGDTGDVARNVFKAPRIRDFTVKDSLADRVARRLGTSLGASMGAAAVGELIDSPNSVR</sequence>
<organism evidence="7 8">
    <name type="scientific">Robbsia andropogonis</name>
    <dbReference type="NCBI Taxonomy" id="28092"/>
    <lineage>
        <taxon>Bacteria</taxon>
        <taxon>Pseudomonadati</taxon>
        <taxon>Pseudomonadota</taxon>
        <taxon>Betaproteobacteria</taxon>
        <taxon>Burkholderiales</taxon>
        <taxon>Burkholderiaceae</taxon>
        <taxon>Robbsia</taxon>
    </lineage>
</organism>
<dbReference type="InterPro" id="IPR002142">
    <property type="entry name" value="Peptidase_S49"/>
</dbReference>
<keyword evidence="3" id="KW-0378">Hydrolase</keyword>
<comment type="similarity">
    <text evidence="1">Belongs to the peptidase S49 family.</text>
</comment>
<protein>
    <submittedName>
        <fullName evidence="7">Peptidase S49</fullName>
    </submittedName>
</protein>
<dbReference type="STRING" id="28092.WM40_08560"/>
<evidence type="ECO:0000256" key="5">
    <source>
        <dbReference type="SAM" id="Phobius"/>
    </source>
</evidence>
<evidence type="ECO:0000313" key="8">
    <source>
        <dbReference type="Proteomes" id="UP000033618"/>
    </source>
</evidence>
<keyword evidence="5" id="KW-0472">Membrane</keyword>
<dbReference type="PATRIC" id="fig|28092.6.peg.2023"/>
<dbReference type="SUPFAM" id="SSF52096">
    <property type="entry name" value="ClpP/crotonase"/>
    <property type="match status" value="1"/>
</dbReference>
<proteinExistence type="inferred from homology"/>
<keyword evidence="5" id="KW-0812">Transmembrane</keyword>
<dbReference type="PANTHER" id="PTHR42987:SF8">
    <property type="entry name" value="PROTEINASE"/>
    <property type="match status" value="1"/>
</dbReference>
<evidence type="ECO:0000256" key="2">
    <source>
        <dbReference type="ARBA" id="ARBA00022670"/>
    </source>
</evidence>
<evidence type="ECO:0000256" key="1">
    <source>
        <dbReference type="ARBA" id="ARBA00008683"/>
    </source>
</evidence>
<dbReference type="AlphaFoldDB" id="A0A0F5K234"/>
<dbReference type="InterPro" id="IPR047272">
    <property type="entry name" value="S49_SppA_C"/>
</dbReference>
<dbReference type="Proteomes" id="UP000033618">
    <property type="component" value="Unassembled WGS sequence"/>
</dbReference>
<evidence type="ECO:0000313" key="7">
    <source>
        <dbReference type="EMBL" id="KKB64143.1"/>
    </source>
</evidence>
<dbReference type="PANTHER" id="PTHR42987">
    <property type="entry name" value="PEPTIDASE S49"/>
    <property type="match status" value="1"/>
</dbReference>
<accession>A0A0F5K234</accession>
<keyword evidence="5" id="KW-1133">Transmembrane helix</keyword>
<evidence type="ECO:0000256" key="4">
    <source>
        <dbReference type="ARBA" id="ARBA00022825"/>
    </source>
</evidence>